<evidence type="ECO:0000259" key="2">
    <source>
        <dbReference type="Pfam" id="PF00296"/>
    </source>
</evidence>
<dbReference type="InterPro" id="IPR050564">
    <property type="entry name" value="F420-G6PD/mer"/>
</dbReference>
<dbReference type="SUPFAM" id="SSF51679">
    <property type="entry name" value="Bacterial luciferase-like"/>
    <property type="match status" value="1"/>
</dbReference>
<dbReference type="InterPro" id="IPR011251">
    <property type="entry name" value="Luciferase-like_dom"/>
</dbReference>
<proteinExistence type="predicted"/>
<dbReference type="RefSeq" id="WP_068210296.1">
    <property type="nucleotide sequence ID" value="NZ_CP047186.1"/>
</dbReference>
<reference evidence="4" key="3">
    <citation type="submission" date="2019-12" db="EMBL/GenBank/DDBJ databases">
        <title>Complete and Draft Genome Sequences of New Strains and Members of Some Known Species of the Genus Rathayibacter isolated from Plants.</title>
        <authorList>
            <person name="Tarlachkov S.V."/>
            <person name="Starodumova I.P."/>
            <person name="Dorofeeva L.V."/>
            <person name="Prisyazhnaya N.V."/>
            <person name="Leyn S.A."/>
            <person name="Zlamal J.E."/>
            <person name="Elane M.L."/>
            <person name="Osterman A.L."/>
            <person name="Nadler S.A."/>
            <person name="Subbotin S.A."/>
            <person name="Evtushenko L.I."/>
        </authorList>
    </citation>
    <scope>NUCLEOTIDE SEQUENCE</scope>
    <source>
        <strain evidence="4">VKM Ac-2761</strain>
    </source>
</reference>
<sequence length="323" mass="33685">MDVGVMYPKMPTALGGVLPYADLARRHGGRLWFGHSDAVDSLTMMAALAGRGAAIPLGTAVTLHPLWSPSALARQALSISRLSGASVVLGIGPGGARFQESALGAPLARPVAETERFARQVLAVTEHSPAAVQLGFGVLRPAMAEAAGRAASHAITWLTPGSWIRDTIAHALARGAASSERPVPNVEAVVHVGVRRPGRDPVSLVESAVHAHLAAPHYRDMLRRAGIDLPDDGRGAARAVIDQGVYLFGSPEEIADGLELLHADGADEVVVNVFGVLASHGEAAALADLEEVLAVLTERRVARERARTEALDSFLAGAEDVLA</sequence>
<dbReference type="GO" id="GO:0052749">
    <property type="term" value="F:glucose-6-phosphate dehydrogenase (coenzyme F420) activity"/>
    <property type="evidence" value="ECO:0007669"/>
    <property type="project" value="UniProtKB-EC"/>
</dbReference>
<protein>
    <submittedName>
        <fullName evidence="3">F420-dependent glucose-6-phosphate dehydrogenase</fullName>
        <ecNumber evidence="3">1.1.98.2</ecNumber>
    </submittedName>
    <submittedName>
        <fullName evidence="4">LLM class flavin-dependent oxidoreductase</fullName>
    </submittedName>
</protein>
<dbReference type="GO" id="GO:0016705">
    <property type="term" value="F:oxidoreductase activity, acting on paired donors, with incorporation or reduction of molecular oxygen"/>
    <property type="evidence" value="ECO:0007669"/>
    <property type="project" value="InterPro"/>
</dbReference>
<evidence type="ECO:0000313" key="3">
    <source>
        <dbReference type="EMBL" id="KZX21355.1"/>
    </source>
</evidence>
<evidence type="ECO:0000313" key="4">
    <source>
        <dbReference type="EMBL" id="QHC54392.1"/>
    </source>
</evidence>
<dbReference type="KEGG" id="rte:GSU10_01065"/>
<dbReference type="Pfam" id="PF00296">
    <property type="entry name" value="Bac_luciferase"/>
    <property type="match status" value="1"/>
</dbReference>
<gene>
    <name evidence="3" type="primary">fgd</name>
    <name evidence="3" type="ORF">ACH61_01497</name>
    <name evidence="4" type="ORF">GSU10_01065</name>
</gene>
<dbReference type="InterPro" id="IPR036661">
    <property type="entry name" value="Luciferase-like_sf"/>
</dbReference>
<dbReference type="EMBL" id="CP047186">
    <property type="protein sequence ID" value="QHC54392.1"/>
    <property type="molecule type" value="Genomic_DNA"/>
</dbReference>
<feature type="domain" description="Luciferase-like" evidence="2">
    <location>
        <begin position="31"/>
        <end position="267"/>
    </location>
</feature>
<evidence type="ECO:0000256" key="1">
    <source>
        <dbReference type="ARBA" id="ARBA00023002"/>
    </source>
</evidence>
<organism evidence="3 5">
    <name type="scientific">Rathayibacter tanaceti</name>
    <dbReference type="NCBI Taxonomy" id="1671680"/>
    <lineage>
        <taxon>Bacteria</taxon>
        <taxon>Bacillati</taxon>
        <taxon>Actinomycetota</taxon>
        <taxon>Actinomycetes</taxon>
        <taxon>Micrococcales</taxon>
        <taxon>Microbacteriaceae</taxon>
        <taxon>Rathayibacter</taxon>
    </lineage>
</organism>
<dbReference type="OrthoDB" id="3621573at2"/>
<dbReference type="EMBL" id="LIIN01000042">
    <property type="protein sequence ID" value="KZX21355.1"/>
    <property type="molecule type" value="Genomic_DNA"/>
</dbReference>
<evidence type="ECO:0000313" key="6">
    <source>
        <dbReference type="Proteomes" id="UP000465031"/>
    </source>
</evidence>
<accession>A0A166HYP2</accession>
<reference evidence="3 5" key="1">
    <citation type="submission" date="2015-08" db="EMBL/GenBank/DDBJ databases">
        <title>Draft Genome Sequence of Rathayibacter sp. Strain VKM Ac-2596 Isolated from Leaf Gall Induced by Plant-Parasitic Nematodes.</title>
        <authorList>
            <person name="Vasilenko O.V."/>
            <person name="Starodumova I.P."/>
            <person name="Tarlachkov S.V."/>
            <person name="Dorofeeva L.V."/>
            <person name="Evtushenko L.I."/>
        </authorList>
    </citation>
    <scope>NUCLEOTIDE SEQUENCE [LARGE SCALE GENOMIC DNA]</scope>
    <source>
        <strain evidence="3 5">VKM Ac-2596</strain>
    </source>
</reference>
<dbReference type="Proteomes" id="UP000465031">
    <property type="component" value="Chromosome"/>
</dbReference>
<dbReference type="Gene3D" id="3.20.20.30">
    <property type="entry name" value="Luciferase-like domain"/>
    <property type="match status" value="1"/>
</dbReference>
<dbReference type="PANTHER" id="PTHR43244:SF1">
    <property type="entry name" value="5,10-METHYLENETETRAHYDROMETHANOPTERIN REDUCTASE"/>
    <property type="match status" value="1"/>
</dbReference>
<reference evidence="6" key="2">
    <citation type="submission" date="2019-12" db="EMBL/GenBank/DDBJ databases">
        <title>Complete and draft genome sequences of new strains and members of some known species of the genus Rathayibacter isolated from plants.</title>
        <authorList>
            <person name="Tarlachkov S.V."/>
            <person name="Starodumova I.P."/>
            <person name="Dorofeeva L.V."/>
            <person name="Prisyazhnaya N.V."/>
            <person name="Leyn S."/>
            <person name="Zlamal J."/>
            <person name="Elan M."/>
            <person name="Osterman A.L."/>
            <person name="Nadler S."/>
            <person name="Subbotin S.A."/>
            <person name="Evtushenko L.I."/>
        </authorList>
    </citation>
    <scope>NUCLEOTIDE SEQUENCE [LARGE SCALE GENOMIC DNA]</scope>
    <source>
        <strain evidence="6">VKM Ac-2761</strain>
    </source>
</reference>
<name>A0A166HYP2_9MICO</name>
<dbReference type="EC" id="1.1.98.2" evidence="3"/>
<dbReference type="Proteomes" id="UP000076717">
    <property type="component" value="Unassembled WGS sequence"/>
</dbReference>
<keyword evidence="1 3" id="KW-0560">Oxidoreductase</keyword>
<dbReference type="AlphaFoldDB" id="A0A166HYP2"/>
<keyword evidence="5" id="KW-1185">Reference proteome</keyword>
<evidence type="ECO:0000313" key="5">
    <source>
        <dbReference type="Proteomes" id="UP000076717"/>
    </source>
</evidence>
<dbReference type="PANTHER" id="PTHR43244">
    <property type="match status" value="1"/>
</dbReference>